<keyword evidence="11" id="KW-1185">Reference proteome</keyword>
<dbReference type="PANTHER" id="PTHR11691:SF73">
    <property type="entry name" value="INTERFERON BETA"/>
    <property type="match status" value="1"/>
</dbReference>
<evidence type="ECO:0000256" key="4">
    <source>
        <dbReference type="ARBA" id="ARBA00022525"/>
    </source>
</evidence>
<comment type="similarity">
    <text evidence="2">Belongs to the alpha/beta interferon family.</text>
</comment>
<comment type="subcellular location">
    <subcellularLocation>
        <location evidence="1">Secreted</location>
    </subcellularLocation>
</comment>
<dbReference type="Pfam" id="PF00143">
    <property type="entry name" value="Interferon"/>
    <property type="match status" value="1"/>
</dbReference>
<feature type="region of interest" description="Disordered" evidence="8">
    <location>
        <begin position="178"/>
        <end position="197"/>
    </location>
</feature>
<keyword evidence="7" id="KW-1015">Disulfide bond</keyword>
<dbReference type="SUPFAM" id="SSF47266">
    <property type="entry name" value="4-helical cytokines"/>
    <property type="match status" value="1"/>
</dbReference>
<name>A0A8C5AJH7_GADMO</name>
<keyword evidence="6" id="KW-0051">Antiviral defense</keyword>
<evidence type="ECO:0000256" key="5">
    <source>
        <dbReference type="ARBA" id="ARBA00022729"/>
    </source>
</evidence>
<protein>
    <submittedName>
        <fullName evidence="10">Uncharacterized protein</fullName>
    </submittedName>
</protein>
<dbReference type="InterPro" id="IPR000471">
    <property type="entry name" value="Interferon_alpha/beta/delta"/>
</dbReference>
<reference evidence="10" key="1">
    <citation type="submission" date="2025-08" db="UniProtKB">
        <authorList>
            <consortium name="Ensembl"/>
        </authorList>
    </citation>
    <scope>IDENTIFICATION</scope>
</reference>
<evidence type="ECO:0000256" key="8">
    <source>
        <dbReference type="SAM" id="MobiDB-lite"/>
    </source>
</evidence>
<sequence>MLNCILTLVFLCSSVVTVQSCDWLRLYGDLSNDSMSLLDQMGGEMTDQQCPVPFPESFYRHIKKDKMEAKLEFIGDSLTQIIQLYHGNRSSVSWDHNKTERFLITVDRQAREINSCVMANKQKVQRTARQADSQEESQTHKKLAHYYKKLFRVTVHRMVRPHPSTAMKYYYNTTARNTTSSGGTAVETANSTTTTTSTSTYTTRGAIALDTTTTTTTSGSIALDTTISTTTTNTTSGSIAVDNTTNTTATTTGDSTAIDTTTCINSTTTTSGTVSAAHKSSNYLLISSSNTHSTICIPSAYYTIYHH</sequence>
<dbReference type="AlphaFoldDB" id="A0A8C5AJH7"/>
<feature type="chain" id="PRO_5047472609" evidence="9">
    <location>
        <begin position="21"/>
        <end position="307"/>
    </location>
</feature>
<evidence type="ECO:0000313" key="11">
    <source>
        <dbReference type="Proteomes" id="UP000694546"/>
    </source>
</evidence>
<keyword evidence="4" id="KW-0964">Secreted</keyword>
<evidence type="ECO:0000313" key="10">
    <source>
        <dbReference type="Ensembl" id="ENSGMOP00000033214.1"/>
    </source>
</evidence>
<dbReference type="GeneTree" id="ENSGT00510000050089"/>
<dbReference type="Ensembl" id="ENSGMOT00000038457.1">
    <property type="protein sequence ID" value="ENSGMOP00000033214.1"/>
    <property type="gene ID" value="ENSGMOG00000036189.1"/>
</dbReference>
<evidence type="ECO:0000256" key="7">
    <source>
        <dbReference type="ARBA" id="ARBA00023157"/>
    </source>
</evidence>
<accession>A0A8C5AJH7</accession>
<evidence type="ECO:0000256" key="2">
    <source>
        <dbReference type="ARBA" id="ARBA00011033"/>
    </source>
</evidence>
<evidence type="ECO:0000256" key="3">
    <source>
        <dbReference type="ARBA" id="ARBA00022514"/>
    </source>
</evidence>
<feature type="signal peptide" evidence="9">
    <location>
        <begin position="1"/>
        <end position="20"/>
    </location>
</feature>
<evidence type="ECO:0000256" key="9">
    <source>
        <dbReference type="SAM" id="SignalP"/>
    </source>
</evidence>
<dbReference type="Proteomes" id="UP000694546">
    <property type="component" value="Chromosome 2"/>
</dbReference>
<keyword evidence="5 9" id="KW-0732">Signal</keyword>
<organism evidence="10 11">
    <name type="scientific">Gadus morhua</name>
    <name type="common">Atlantic cod</name>
    <dbReference type="NCBI Taxonomy" id="8049"/>
    <lineage>
        <taxon>Eukaryota</taxon>
        <taxon>Metazoa</taxon>
        <taxon>Chordata</taxon>
        <taxon>Craniata</taxon>
        <taxon>Vertebrata</taxon>
        <taxon>Euteleostomi</taxon>
        <taxon>Actinopterygii</taxon>
        <taxon>Neopterygii</taxon>
        <taxon>Teleostei</taxon>
        <taxon>Neoteleostei</taxon>
        <taxon>Acanthomorphata</taxon>
        <taxon>Zeiogadaria</taxon>
        <taxon>Gadariae</taxon>
        <taxon>Gadiformes</taxon>
        <taxon>Gadoidei</taxon>
        <taxon>Gadidae</taxon>
        <taxon>Gadus</taxon>
    </lineage>
</organism>
<evidence type="ECO:0000256" key="6">
    <source>
        <dbReference type="ARBA" id="ARBA00023118"/>
    </source>
</evidence>
<feature type="compositionally biased region" description="Polar residues" evidence="8">
    <location>
        <begin position="178"/>
        <end position="190"/>
    </location>
</feature>
<dbReference type="PANTHER" id="PTHR11691">
    <property type="entry name" value="TYPE I INTERFERON"/>
    <property type="match status" value="1"/>
</dbReference>
<keyword evidence="3" id="KW-0202">Cytokine</keyword>
<evidence type="ECO:0000256" key="1">
    <source>
        <dbReference type="ARBA" id="ARBA00004613"/>
    </source>
</evidence>
<dbReference type="InterPro" id="IPR009079">
    <property type="entry name" value="4_helix_cytokine-like_core"/>
</dbReference>
<proteinExistence type="inferred from homology"/>
<reference evidence="10" key="2">
    <citation type="submission" date="2025-09" db="UniProtKB">
        <authorList>
            <consortium name="Ensembl"/>
        </authorList>
    </citation>
    <scope>IDENTIFICATION</scope>
</reference>
<dbReference type="Gene3D" id="1.20.1250.10">
    <property type="match status" value="1"/>
</dbReference>